<evidence type="ECO:0000313" key="11">
    <source>
        <dbReference type="Proteomes" id="UP000069912"/>
    </source>
</evidence>
<organism evidence="9 11">
    <name type="scientific">Aerococcus sanguinicola</name>
    <dbReference type="NCBI Taxonomy" id="119206"/>
    <lineage>
        <taxon>Bacteria</taxon>
        <taxon>Bacillati</taxon>
        <taxon>Bacillota</taxon>
        <taxon>Bacilli</taxon>
        <taxon>Lactobacillales</taxon>
        <taxon>Aerococcaceae</taxon>
        <taxon>Aerococcus</taxon>
    </lineage>
</organism>
<keyword evidence="11" id="KW-1185">Reference proteome</keyword>
<proteinExistence type="inferred from homology"/>
<dbReference type="PANTHER" id="PTHR18964">
    <property type="entry name" value="ROK (REPRESSOR, ORF, KINASE) FAMILY"/>
    <property type="match status" value="1"/>
</dbReference>
<name>A0A0X8FCH2_9LACT</name>
<dbReference type="OrthoDB" id="9810372at2"/>
<dbReference type="NCBIfam" id="TIGR00744">
    <property type="entry name" value="ROK_glcA_fam"/>
    <property type="match status" value="1"/>
</dbReference>
<dbReference type="Pfam" id="PF00480">
    <property type="entry name" value="ROK"/>
    <property type="match status" value="1"/>
</dbReference>
<reference evidence="11" key="2">
    <citation type="submission" date="2016-01" db="EMBL/GenBank/DDBJ databases">
        <title>Six Aerococcus type strain genome sequencing and assembly using PacBio and Illumina Hiseq.</title>
        <authorList>
            <person name="Carkaci D."/>
            <person name="Dargis R."/>
            <person name="Nielsen X.C."/>
            <person name="Skovgaard O."/>
            <person name="Fuursted K."/>
            <person name="Christensen J.J."/>
        </authorList>
    </citation>
    <scope>NUCLEOTIDE SEQUENCE [LARGE SCALE GENOMIC DNA]</scope>
    <source>
        <strain evidence="11">CCUG43001</strain>
    </source>
</reference>
<evidence type="ECO:0000313" key="9">
    <source>
        <dbReference type="EMBL" id="AMB94609.1"/>
    </source>
</evidence>
<dbReference type="AlphaFoldDB" id="A0A0X8FCH2"/>
<evidence type="ECO:0000256" key="4">
    <source>
        <dbReference type="ARBA" id="ARBA00022679"/>
    </source>
</evidence>
<dbReference type="InterPro" id="IPR000600">
    <property type="entry name" value="ROK"/>
</dbReference>
<keyword evidence="4" id="KW-0808">Transferase</keyword>
<accession>A0A0X8FCH2</accession>
<dbReference type="Proteomes" id="UP000234239">
    <property type="component" value="Unassembled WGS sequence"/>
</dbReference>
<dbReference type="GeneID" id="92903910"/>
<evidence type="ECO:0000256" key="3">
    <source>
        <dbReference type="ARBA" id="ARBA00014701"/>
    </source>
</evidence>
<evidence type="ECO:0000256" key="8">
    <source>
        <dbReference type="ARBA" id="ARBA00032386"/>
    </source>
</evidence>
<dbReference type="KEGG" id="asan:AWM72_07505"/>
<dbReference type="EMBL" id="CP014160">
    <property type="protein sequence ID" value="AMB94609.1"/>
    <property type="molecule type" value="Genomic_DNA"/>
</dbReference>
<evidence type="ECO:0000313" key="10">
    <source>
        <dbReference type="EMBL" id="PKZ23394.1"/>
    </source>
</evidence>
<dbReference type="Gene3D" id="3.30.420.40">
    <property type="match status" value="2"/>
</dbReference>
<protein>
    <recommendedName>
        <fullName evidence="3">Glucokinase</fullName>
        <ecNumber evidence="2">2.7.1.2</ecNumber>
    </recommendedName>
    <alternativeName>
        <fullName evidence="8">Glucose kinase</fullName>
    </alternativeName>
</protein>
<evidence type="ECO:0000313" key="12">
    <source>
        <dbReference type="Proteomes" id="UP000234239"/>
    </source>
</evidence>
<dbReference type="GO" id="GO:0005737">
    <property type="term" value="C:cytoplasm"/>
    <property type="evidence" value="ECO:0007669"/>
    <property type="project" value="InterPro"/>
</dbReference>
<keyword evidence="5" id="KW-0547">Nucleotide-binding</keyword>
<dbReference type="PANTHER" id="PTHR18964:SF149">
    <property type="entry name" value="BIFUNCTIONAL UDP-N-ACETYLGLUCOSAMINE 2-EPIMERASE_N-ACETYLMANNOSAMINE KINASE"/>
    <property type="match status" value="1"/>
</dbReference>
<dbReference type="SUPFAM" id="SSF53067">
    <property type="entry name" value="Actin-like ATPase domain"/>
    <property type="match status" value="1"/>
</dbReference>
<dbReference type="InterPro" id="IPR043129">
    <property type="entry name" value="ATPase_NBD"/>
</dbReference>
<reference evidence="10 12" key="3">
    <citation type="submission" date="2017-12" db="EMBL/GenBank/DDBJ databases">
        <title>Phylogenetic diversity of female urinary microbiome.</title>
        <authorList>
            <person name="Thomas-White K."/>
            <person name="Wolfe A.J."/>
        </authorList>
    </citation>
    <scope>NUCLEOTIDE SEQUENCE [LARGE SCALE GENOMIC DNA]</scope>
    <source>
        <strain evidence="10 12">UMB0139</strain>
    </source>
</reference>
<dbReference type="Proteomes" id="UP000069912">
    <property type="component" value="Chromosome"/>
</dbReference>
<dbReference type="InterPro" id="IPR049874">
    <property type="entry name" value="ROK_cs"/>
</dbReference>
<evidence type="ECO:0000256" key="1">
    <source>
        <dbReference type="ARBA" id="ARBA00006479"/>
    </source>
</evidence>
<dbReference type="GO" id="GO:0005524">
    <property type="term" value="F:ATP binding"/>
    <property type="evidence" value="ECO:0007669"/>
    <property type="project" value="UniProtKB-KW"/>
</dbReference>
<comment type="similarity">
    <text evidence="1">Belongs to the ROK (NagC/XylR) family.</text>
</comment>
<reference evidence="9 11" key="1">
    <citation type="journal article" date="2016" name="Genome Announc.">
        <title>Complete Genome Sequences of Aerococcus christensenii CCUG 28831T, Aerococcus sanguinicola CCUG 43001T, Aerococcus urinae CCUG 36881T, Aerococcus urinaeequi CCUG 28094T, Aerococcus urinaehominis CCUG 42038 BT, and Aerococcus viridans CCUG 4311T.</title>
        <authorList>
            <person name="Carkaci D."/>
            <person name="Dargis R."/>
            <person name="Nielsen X.C."/>
            <person name="Skovgaard O."/>
            <person name="Fuursted K."/>
            <person name="Christensen J.J."/>
        </authorList>
    </citation>
    <scope>NUCLEOTIDE SEQUENCE [LARGE SCALE GENOMIC DNA]</scope>
    <source>
        <strain evidence="9 11">CCUG43001</strain>
    </source>
</reference>
<evidence type="ECO:0000256" key="7">
    <source>
        <dbReference type="ARBA" id="ARBA00022840"/>
    </source>
</evidence>
<dbReference type="EMBL" id="PKGY01000001">
    <property type="protein sequence ID" value="PKZ23394.1"/>
    <property type="molecule type" value="Genomic_DNA"/>
</dbReference>
<evidence type="ECO:0000256" key="5">
    <source>
        <dbReference type="ARBA" id="ARBA00022741"/>
    </source>
</evidence>
<keyword evidence="6 10" id="KW-0418">Kinase</keyword>
<dbReference type="GO" id="GO:0004340">
    <property type="term" value="F:glucokinase activity"/>
    <property type="evidence" value="ECO:0007669"/>
    <property type="project" value="UniProtKB-EC"/>
</dbReference>
<sequence length="324" mass="33831">MAEYIVGIDLGGTSAKLALFDRQLDEVGRWQVATNAKNGGQAIIPDLIASIQGELKERKLTSSDLIGIGMGTPGSIDRQAGSVQGAFNLGWAKAQDIRGAFQEAFPGVKVALENDANVAALGEHAKGAGKDYRHLLLVTLGTGIGGGLIVNDQLLVGAGNAGEIGHIQANPEGFLCTCGNRGCIETIASATGFRQTALARAKQEESPESSFKSFVQAHPDRIDTELIFEKARAKDVFAQAVVEECLTYLGRCLSQIANCVHPQCILLGGGVAQAGNYLIQGLEPAFEAGLYPGIKGSVEIKIASLGNDAGMIGAASLVQNDLKE</sequence>
<dbReference type="PROSITE" id="PS01125">
    <property type="entry name" value="ROK"/>
    <property type="match status" value="1"/>
</dbReference>
<evidence type="ECO:0000256" key="2">
    <source>
        <dbReference type="ARBA" id="ARBA00012323"/>
    </source>
</evidence>
<dbReference type="RefSeq" id="WP_067975672.1">
    <property type="nucleotide sequence ID" value="NZ_CAJHKM010000002.1"/>
</dbReference>
<gene>
    <name evidence="9" type="ORF">AWM72_07505</name>
    <name evidence="10" type="ORF">CYJ28_02250</name>
</gene>
<keyword evidence="7" id="KW-0067">ATP-binding</keyword>
<evidence type="ECO:0000256" key="6">
    <source>
        <dbReference type="ARBA" id="ARBA00022777"/>
    </source>
</evidence>
<dbReference type="GO" id="GO:0006096">
    <property type="term" value="P:glycolytic process"/>
    <property type="evidence" value="ECO:0007669"/>
    <property type="project" value="InterPro"/>
</dbReference>
<dbReference type="EC" id="2.7.1.2" evidence="2"/>
<dbReference type="InterPro" id="IPR004654">
    <property type="entry name" value="ROK_glcA"/>
</dbReference>